<organism evidence="1 2">
    <name type="scientific">Rhipicephalus microplus</name>
    <name type="common">Cattle tick</name>
    <name type="synonym">Boophilus microplus</name>
    <dbReference type="NCBI Taxonomy" id="6941"/>
    <lineage>
        <taxon>Eukaryota</taxon>
        <taxon>Metazoa</taxon>
        <taxon>Ecdysozoa</taxon>
        <taxon>Arthropoda</taxon>
        <taxon>Chelicerata</taxon>
        <taxon>Arachnida</taxon>
        <taxon>Acari</taxon>
        <taxon>Parasitiformes</taxon>
        <taxon>Ixodida</taxon>
        <taxon>Ixodoidea</taxon>
        <taxon>Ixodidae</taxon>
        <taxon>Rhipicephalinae</taxon>
        <taxon>Rhipicephalus</taxon>
        <taxon>Boophilus</taxon>
    </lineage>
</organism>
<reference evidence="1" key="1">
    <citation type="journal article" date="2020" name="Cell">
        <title>Large-Scale Comparative Analyses of Tick Genomes Elucidate Their Genetic Diversity and Vector Capacities.</title>
        <authorList>
            <consortium name="Tick Genome and Microbiome Consortium (TIGMIC)"/>
            <person name="Jia N."/>
            <person name="Wang J."/>
            <person name="Shi W."/>
            <person name="Du L."/>
            <person name="Sun Y."/>
            <person name="Zhan W."/>
            <person name="Jiang J.F."/>
            <person name="Wang Q."/>
            <person name="Zhang B."/>
            <person name="Ji P."/>
            <person name="Bell-Sakyi L."/>
            <person name="Cui X.M."/>
            <person name="Yuan T.T."/>
            <person name="Jiang B.G."/>
            <person name="Yang W.F."/>
            <person name="Lam T.T."/>
            <person name="Chang Q.C."/>
            <person name="Ding S.J."/>
            <person name="Wang X.J."/>
            <person name="Zhu J.G."/>
            <person name="Ruan X.D."/>
            <person name="Zhao L."/>
            <person name="Wei J.T."/>
            <person name="Ye R.Z."/>
            <person name="Que T.C."/>
            <person name="Du C.H."/>
            <person name="Zhou Y.H."/>
            <person name="Cheng J.X."/>
            <person name="Dai P.F."/>
            <person name="Guo W.B."/>
            <person name="Han X.H."/>
            <person name="Huang E.J."/>
            <person name="Li L.F."/>
            <person name="Wei W."/>
            <person name="Gao Y.C."/>
            <person name="Liu J.Z."/>
            <person name="Shao H.Z."/>
            <person name="Wang X."/>
            <person name="Wang C.C."/>
            <person name="Yang T.C."/>
            <person name="Huo Q.B."/>
            <person name="Li W."/>
            <person name="Chen H.Y."/>
            <person name="Chen S.E."/>
            <person name="Zhou L.G."/>
            <person name="Ni X.B."/>
            <person name="Tian J.H."/>
            <person name="Sheng Y."/>
            <person name="Liu T."/>
            <person name="Pan Y.S."/>
            <person name="Xia L.Y."/>
            <person name="Li J."/>
            <person name="Zhao F."/>
            <person name="Cao W.C."/>
        </authorList>
    </citation>
    <scope>NUCLEOTIDE SEQUENCE</scope>
    <source>
        <strain evidence="1">Rmic-2018</strain>
    </source>
</reference>
<protein>
    <submittedName>
        <fullName evidence="1">Uncharacterized protein</fullName>
    </submittedName>
</protein>
<name>A0A9J6D9T0_RHIMP</name>
<evidence type="ECO:0000313" key="1">
    <source>
        <dbReference type="EMBL" id="KAH8018941.1"/>
    </source>
</evidence>
<accession>A0A9J6D9T0</accession>
<keyword evidence="2" id="KW-1185">Reference proteome</keyword>
<evidence type="ECO:0000313" key="2">
    <source>
        <dbReference type="Proteomes" id="UP000821866"/>
    </source>
</evidence>
<proteinExistence type="predicted"/>
<sequence>MSNMNNTVFPDPVCAQVIKSLPAKATSAAYFSTGVGLTYLAQPNVYSSLFQRPISSKLVNGIRNHGNDIVLLKIDRWRWSRGGCPQPREEGVAHRVPPLACRQGPCEAQPRSCSASDVALLLPHESTAGPVTTVS</sequence>
<comment type="caution">
    <text evidence="1">The sequence shown here is derived from an EMBL/GenBank/DDBJ whole genome shotgun (WGS) entry which is preliminary data.</text>
</comment>
<reference evidence="1" key="2">
    <citation type="submission" date="2021-09" db="EMBL/GenBank/DDBJ databases">
        <authorList>
            <person name="Jia N."/>
            <person name="Wang J."/>
            <person name="Shi W."/>
            <person name="Du L."/>
            <person name="Sun Y."/>
            <person name="Zhan W."/>
            <person name="Jiang J."/>
            <person name="Wang Q."/>
            <person name="Zhang B."/>
            <person name="Ji P."/>
            <person name="Sakyi L.B."/>
            <person name="Cui X."/>
            <person name="Yuan T."/>
            <person name="Jiang B."/>
            <person name="Yang W."/>
            <person name="Lam T.T.-Y."/>
            <person name="Chang Q."/>
            <person name="Ding S."/>
            <person name="Wang X."/>
            <person name="Zhu J."/>
            <person name="Ruan X."/>
            <person name="Zhao L."/>
            <person name="Wei J."/>
            <person name="Que T."/>
            <person name="Du C."/>
            <person name="Cheng J."/>
            <person name="Dai P."/>
            <person name="Han X."/>
            <person name="Huang E."/>
            <person name="Gao Y."/>
            <person name="Liu J."/>
            <person name="Shao H."/>
            <person name="Ye R."/>
            <person name="Li L."/>
            <person name="Wei W."/>
            <person name="Wang X."/>
            <person name="Wang C."/>
            <person name="Huo Q."/>
            <person name="Li W."/>
            <person name="Guo W."/>
            <person name="Chen H."/>
            <person name="Chen S."/>
            <person name="Zhou L."/>
            <person name="Zhou L."/>
            <person name="Ni X."/>
            <person name="Tian J."/>
            <person name="Zhou Y."/>
            <person name="Sheng Y."/>
            <person name="Liu T."/>
            <person name="Pan Y."/>
            <person name="Xia L."/>
            <person name="Li J."/>
            <person name="Zhao F."/>
            <person name="Cao W."/>
        </authorList>
    </citation>
    <scope>NUCLEOTIDE SEQUENCE</scope>
    <source>
        <strain evidence="1">Rmic-2018</strain>
        <tissue evidence="1">Larvae</tissue>
    </source>
</reference>
<dbReference type="EMBL" id="JABSTU010000010">
    <property type="protein sequence ID" value="KAH8018941.1"/>
    <property type="molecule type" value="Genomic_DNA"/>
</dbReference>
<dbReference type="Proteomes" id="UP000821866">
    <property type="component" value="Chromosome 8"/>
</dbReference>
<gene>
    <name evidence="1" type="ORF">HPB51_014007</name>
</gene>
<dbReference type="AlphaFoldDB" id="A0A9J6D9T0"/>